<evidence type="ECO:0000259" key="3">
    <source>
        <dbReference type="PROSITE" id="PS51186"/>
    </source>
</evidence>
<proteinExistence type="predicted"/>
<dbReference type="EMBL" id="QXED01000007">
    <property type="protein sequence ID" value="RIV19798.1"/>
    <property type="molecule type" value="Genomic_DNA"/>
</dbReference>
<dbReference type="AlphaFoldDB" id="A0A418M276"/>
<dbReference type="OrthoDB" id="7205533at2"/>
<accession>A0A418M276</accession>
<dbReference type="Proteomes" id="UP000283523">
    <property type="component" value="Unassembled WGS sequence"/>
</dbReference>
<feature type="domain" description="N-acetyltransferase" evidence="3">
    <location>
        <begin position="1"/>
        <end position="174"/>
    </location>
</feature>
<dbReference type="SUPFAM" id="SSF55729">
    <property type="entry name" value="Acyl-CoA N-acyltransferases (Nat)"/>
    <property type="match status" value="1"/>
</dbReference>
<dbReference type="Pfam" id="PF00583">
    <property type="entry name" value="Acetyltransf_1"/>
    <property type="match status" value="1"/>
</dbReference>
<keyword evidence="5" id="KW-1185">Reference proteome</keyword>
<reference evidence="4 5" key="1">
    <citation type="submission" date="2018-08" db="EMBL/GenBank/DDBJ databases">
        <title>Fibrisoma montanum sp. nov., isolated from Danxia mountain soil.</title>
        <authorList>
            <person name="Huang Y."/>
        </authorList>
    </citation>
    <scope>NUCLEOTIDE SEQUENCE [LARGE SCALE GENOMIC DNA]</scope>
    <source>
        <strain evidence="4 5">HYT19</strain>
    </source>
</reference>
<comment type="caution">
    <text evidence="4">The sequence shown here is derived from an EMBL/GenBank/DDBJ whole genome shotgun (WGS) entry which is preliminary data.</text>
</comment>
<dbReference type="PROSITE" id="PS51186">
    <property type="entry name" value="GNAT"/>
    <property type="match status" value="1"/>
</dbReference>
<evidence type="ECO:0000313" key="4">
    <source>
        <dbReference type="EMBL" id="RIV19798.1"/>
    </source>
</evidence>
<dbReference type="InterPro" id="IPR016181">
    <property type="entry name" value="Acyl_CoA_acyltransferase"/>
</dbReference>
<sequence length="174" mass="20135">MNIRLAEPTDASRLTDLAVQTMREAFGPPYNPAELVEEYIAQAITLPIIEQELRDPKATFLLAESGSELIGYAKLRRHTPPRQMPRPHRQGSPLEIQRIYLLRAHVGQGRGQALMQHCLNLARSQACGAVWLGVWEHNERALAFYKKIGFERFGFHYFQFGSERQRDYWMLKQL</sequence>
<evidence type="ECO:0000256" key="2">
    <source>
        <dbReference type="ARBA" id="ARBA00023315"/>
    </source>
</evidence>
<keyword evidence="1 4" id="KW-0808">Transferase</keyword>
<gene>
    <name evidence="4" type="ORF">DYU11_23000</name>
</gene>
<dbReference type="CDD" id="cd04301">
    <property type="entry name" value="NAT_SF"/>
    <property type="match status" value="1"/>
</dbReference>
<protein>
    <submittedName>
        <fullName evidence="4">GNAT family N-acetyltransferase</fullName>
    </submittedName>
</protein>
<dbReference type="GO" id="GO:0016747">
    <property type="term" value="F:acyltransferase activity, transferring groups other than amino-acyl groups"/>
    <property type="evidence" value="ECO:0007669"/>
    <property type="project" value="InterPro"/>
</dbReference>
<evidence type="ECO:0000313" key="5">
    <source>
        <dbReference type="Proteomes" id="UP000283523"/>
    </source>
</evidence>
<organism evidence="4 5">
    <name type="scientific">Fibrisoma montanum</name>
    <dbReference type="NCBI Taxonomy" id="2305895"/>
    <lineage>
        <taxon>Bacteria</taxon>
        <taxon>Pseudomonadati</taxon>
        <taxon>Bacteroidota</taxon>
        <taxon>Cytophagia</taxon>
        <taxon>Cytophagales</taxon>
        <taxon>Spirosomataceae</taxon>
        <taxon>Fibrisoma</taxon>
    </lineage>
</organism>
<dbReference type="PANTHER" id="PTHR43877">
    <property type="entry name" value="AMINOALKYLPHOSPHONATE N-ACETYLTRANSFERASE-RELATED-RELATED"/>
    <property type="match status" value="1"/>
</dbReference>
<evidence type="ECO:0000256" key="1">
    <source>
        <dbReference type="ARBA" id="ARBA00022679"/>
    </source>
</evidence>
<dbReference type="RefSeq" id="WP_119670084.1">
    <property type="nucleotide sequence ID" value="NZ_QXED01000007.1"/>
</dbReference>
<name>A0A418M276_9BACT</name>
<dbReference type="InterPro" id="IPR000182">
    <property type="entry name" value="GNAT_dom"/>
</dbReference>
<keyword evidence="2" id="KW-0012">Acyltransferase</keyword>
<dbReference type="Gene3D" id="3.40.630.30">
    <property type="match status" value="1"/>
</dbReference>
<dbReference type="InterPro" id="IPR050832">
    <property type="entry name" value="Bact_Acetyltransf"/>
</dbReference>